<feature type="transmembrane region" description="Helical" evidence="7">
    <location>
        <begin position="607"/>
        <end position="626"/>
    </location>
</feature>
<keyword evidence="10" id="KW-1185">Reference proteome</keyword>
<feature type="transmembrane region" description="Helical" evidence="7">
    <location>
        <begin position="15"/>
        <end position="36"/>
    </location>
</feature>
<evidence type="ECO:0000256" key="5">
    <source>
        <dbReference type="ARBA" id="ARBA00022989"/>
    </source>
</evidence>
<dbReference type="InterPro" id="IPR004869">
    <property type="entry name" value="MMPL_dom"/>
</dbReference>
<dbReference type="Pfam" id="PF03176">
    <property type="entry name" value="MMPL"/>
    <property type="match status" value="2"/>
</dbReference>
<feature type="transmembrane region" description="Helical" evidence="7">
    <location>
        <begin position="740"/>
        <end position="773"/>
    </location>
</feature>
<dbReference type="InterPro" id="IPR001036">
    <property type="entry name" value="Acrflvin-R"/>
</dbReference>
<dbReference type="PROSITE" id="PS50156">
    <property type="entry name" value="SSD"/>
    <property type="match status" value="2"/>
</dbReference>
<dbReference type="EMBL" id="CP116942">
    <property type="protein sequence ID" value="WCO66259.1"/>
    <property type="molecule type" value="Genomic_DNA"/>
</dbReference>
<protein>
    <submittedName>
        <fullName evidence="9">Efflux RND transporter permease subunit</fullName>
    </submittedName>
</protein>
<dbReference type="InterPro" id="IPR050545">
    <property type="entry name" value="Mycobact_MmpL"/>
</dbReference>
<dbReference type="RefSeq" id="WP_272735782.1">
    <property type="nucleotide sequence ID" value="NZ_CP116942.1"/>
</dbReference>
<comment type="subcellular location">
    <subcellularLocation>
        <location evidence="1">Cell membrane</location>
        <topology evidence="1">Multi-pass membrane protein</topology>
    </subcellularLocation>
</comment>
<evidence type="ECO:0000313" key="9">
    <source>
        <dbReference type="EMBL" id="WCO66259.1"/>
    </source>
</evidence>
<feature type="transmembrane region" description="Helical" evidence="7">
    <location>
        <begin position="285"/>
        <end position="307"/>
    </location>
</feature>
<dbReference type="KEGG" id="ima:PO878_17295"/>
<keyword evidence="6 7" id="KW-0472">Membrane</keyword>
<comment type="similarity">
    <text evidence="2">Belongs to the resistance-nodulation-cell division (RND) (TC 2.A.6) family. MmpL subfamily.</text>
</comment>
<evidence type="ECO:0000256" key="6">
    <source>
        <dbReference type="ARBA" id="ARBA00023136"/>
    </source>
</evidence>
<keyword evidence="4 7" id="KW-0812">Transmembrane</keyword>
<reference evidence="9" key="1">
    <citation type="submission" date="2023-01" db="EMBL/GenBank/DDBJ databases">
        <title>The diversity of Class Acidimicrobiia in South China Sea sediment environments and the proposal of Iamia marina sp. nov., a novel species of the genus Iamia.</title>
        <authorList>
            <person name="He Y."/>
            <person name="Tian X."/>
        </authorList>
    </citation>
    <scope>NUCLEOTIDE SEQUENCE</scope>
    <source>
        <strain evidence="9">DSM 19957</strain>
    </source>
</reference>
<accession>A0AAE9Y4K5</accession>
<evidence type="ECO:0000256" key="2">
    <source>
        <dbReference type="ARBA" id="ARBA00010157"/>
    </source>
</evidence>
<dbReference type="SUPFAM" id="SSF82866">
    <property type="entry name" value="Multidrug efflux transporter AcrB transmembrane domain"/>
    <property type="match status" value="2"/>
</dbReference>
<dbReference type="Proteomes" id="UP001216390">
    <property type="component" value="Chromosome"/>
</dbReference>
<evidence type="ECO:0000256" key="4">
    <source>
        <dbReference type="ARBA" id="ARBA00022692"/>
    </source>
</evidence>
<feature type="domain" description="SSD" evidence="8">
    <location>
        <begin position="210"/>
        <end position="340"/>
    </location>
</feature>
<sequence>MSALVAVIDWVQRRAGLVIAVWIGIAVALTLVAPALSEVGVQDDASFLPDSSPSVAADDTLRGAYPDDPSRDAAYLVFVRDDGLEPEDRTFIAGLPELLAQVSGVETVETADASPALGAFLRSPDGAAELAVVDFSTAPFATQTTDDANEVRALLDEHAPEGLEHHLTGLPGLAADQAEGLTRSFETTAIASILLVLIILVIVYRSIVAALVPLVTIAVAFLVARGAIALLADAGFEVSSLIETFMVVMIFGAGTDYCLFIVSRYQEELTKGDPVQATLRRTMTVIAGVIAASAATVIVAFSSLLTAQFGLYRSMGPGLAIAIALTLLAGLTLTPAILQVLRSHAFWPRSLERTREHAEHDHPRWRRIGAVVEHHPKAALIGALVPLLLASAGLLDFRQSFDLVNDLPPSADAREGFSSLEGHLPTGRLSPVFLIVDADHDVRTTEDFDAMRGLTDALADAPGVAEARSITQPAGGPLTTDQLDELLPGGQEELLAGLDPADPAIADAVGQLDTPEGLQVTPELLDAAGPVADILEPFLLGTDQRWPRVVVSFDRNPYAPDALADFRRLDDIATNSLEDTSLAGSEIEVAGPTSFYADIQEVGTRDFRVMSAVLVLGIFIVLALLLRSLVAPFYLLATVVLSYTATLGLTVLVFRTILGQDGITFWMPPFLFVILVALGADYNIFVMSRIREEAAAGATAAQAAVRGLVATGRVITSAGLVLAGTFAALIAAPLPSLQQIGFAVTIGVLIDTFVVRTFLVPAITALVGDIAFWPAHGRADTRRGLAIQTGVVTLGIVALLGVVSAVLVTA</sequence>
<dbReference type="PRINTS" id="PR00702">
    <property type="entry name" value="ACRIFLAVINRP"/>
</dbReference>
<dbReference type="AlphaFoldDB" id="A0AAE9Y4K5"/>
<keyword evidence="5 7" id="KW-1133">Transmembrane helix</keyword>
<evidence type="ECO:0000256" key="1">
    <source>
        <dbReference type="ARBA" id="ARBA00004651"/>
    </source>
</evidence>
<feature type="transmembrane region" description="Helical" evidence="7">
    <location>
        <begin position="714"/>
        <end position="734"/>
    </location>
</feature>
<evidence type="ECO:0000256" key="7">
    <source>
        <dbReference type="SAM" id="Phobius"/>
    </source>
</evidence>
<dbReference type="Gene3D" id="1.20.1640.10">
    <property type="entry name" value="Multidrug efflux transporter AcrB transmembrane domain"/>
    <property type="match status" value="2"/>
</dbReference>
<feature type="transmembrane region" description="Helical" evidence="7">
    <location>
        <begin position="244"/>
        <end position="265"/>
    </location>
</feature>
<organism evidence="9 10">
    <name type="scientific">Iamia majanohamensis</name>
    <dbReference type="NCBI Taxonomy" id="467976"/>
    <lineage>
        <taxon>Bacteria</taxon>
        <taxon>Bacillati</taxon>
        <taxon>Actinomycetota</taxon>
        <taxon>Acidimicrobiia</taxon>
        <taxon>Acidimicrobiales</taxon>
        <taxon>Iamiaceae</taxon>
        <taxon>Iamia</taxon>
    </lineage>
</organism>
<gene>
    <name evidence="9" type="ORF">PO878_17295</name>
</gene>
<feature type="transmembrane region" description="Helical" evidence="7">
    <location>
        <begin position="785"/>
        <end position="808"/>
    </location>
</feature>
<feature type="transmembrane region" description="Helical" evidence="7">
    <location>
        <begin position="666"/>
        <end position="685"/>
    </location>
</feature>
<dbReference type="GO" id="GO:0005886">
    <property type="term" value="C:plasma membrane"/>
    <property type="evidence" value="ECO:0007669"/>
    <property type="project" value="UniProtKB-SubCell"/>
</dbReference>
<feature type="transmembrane region" description="Helical" evidence="7">
    <location>
        <begin position="210"/>
        <end position="232"/>
    </location>
</feature>
<dbReference type="GO" id="GO:0022857">
    <property type="term" value="F:transmembrane transporter activity"/>
    <property type="evidence" value="ECO:0007669"/>
    <property type="project" value="InterPro"/>
</dbReference>
<feature type="transmembrane region" description="Helical" evidence="7">
    <location>
        <begin position="187"/>
        <end position="204"/>
    </location>
</feature>
<dbReference type="InterPro" id="IPR000731">
    <property type="entry name" value="SSD"/>
</dbReference>
<proteinExistence type="inferred from homology"/>
<feature type="domain" description="SSD" evidence="8">
    <location>
        <begin position="636"/>
        <end position="765"/>
    </location>
</feature>
<dbReference type="PANTHER" id="PTHR33406">
    <property type="entry name" value="MEMBRANE PROTEIN MJ1562-RELATED"/>
    <property type="match status" value="1"/>
</dbReference>
<evidence type="ECO:0000256" key="3">
    <source>
        <dbReference type="ARBA" id="ARBA00022475"/>
    </source>
</evidence>
<evidence type="ECO:0000259" key="8">
    <source>
        <dbReference type="PROSITE" id="PS50156"/>
    </source>
</evidence>
<feature type="transmembrane region" description="Helical" evidence="7">
    <location>
        <begin position="319"/>
        <end position="341"/>
    </location>
</feature>
<feature type="transmembrane region" description="Helical" evidence="7">
    <location>
        <begin position="633"/>
        <end position="654"/>
    </location>
</feature>
<evidence type="ECO:0000313" key="10">
    <source>
        <dbReference type="Proteomes" id="UP001216390"/>
    </source>
</evidence>
<dbReference type="PANTHER" id="PTHR33406:SF6">
    <property type="entry name" value="MEMBRANE PROTEIN YDGH-RELATED"/>
    <property type="match status" value="1"/>
</dbReference>
<name>A0AAE9Y4K5_9ACTN</name>
<keyword evidence="3" id="KW-1003">Cell membrane</keyword>